<keyword evidence="3" id="KW-1185">Reference proteome</keyword>
<name>A0A1D1V1Z9_RAMVA</name>
<gene>
    <name evidence="2" type="primary">RvY_07338-1</name>
    <name evidence="2" type="synonym">RvY_07338.1</name>
    <name evidence="2" type="ORF">RvY_07338</name>
</gene>
<evidence type="ECO:0000313" key="2">
    <source>
        <dbReference type="EMBL" id="GAU95781.1"/>
    </source>
</evidence>
<protein>
    <recommendedName>
        <fullName evidence="4">TGF-beta propeptide domain-containing protein</fullName>
    </recommendedName>
</protein>
<feature type="chain" id="PRO_5008897919" description="TGF-beta propeptide domain-containing protein" evidence="1">
    <location>
        <begin position="23"/>
        <end position="227"/>
    </location>
</feature>
<dbReference type="Proteomes" id="UP000186922">
    <property type="component" value="Unassembled WGS sequence"/>
</dbReference>
<dbReference type="EMBL" id="BDGG01000003">
    <property type="protein sequence ID" value="GAU95781.1"/>
    <property type="molecule type" value="Genomic_DNA"/>
</dbReference>
<organism evidence="2 3">
    <name type="scientific">Ramazzottius varieornatus</name>
    <name type="common">Water bear</name>
    <name type="synonym">Tardigrade</name>
    <dbReference type="NCBI Taxonomy" id="947166"/>
    <lineage>
        <taxon>Eukaryota</taxon>
        <taxon>Metazoa</taxon>
        <taxon>Ecdysozoa</taxon>
        <taxon>Tardigrada</taxon>
        <taxon>Eutardigrada</taxon>
        <taxon>Parachela</taxon>
        <taxon>Hypsibioidea</taxon>
        <taxon>Ramazzottiidae</taxon>
        <taxon>Ramazzottius</taxon>
    </lineage>
</organism>
<keyword evidence="1" id="KW-0732">Signal</keyword>
<comment type="caution">
    <text evidence="2">The sequence shown here is derived from an EMBL/GenBank/DDBJ whole genome shotgun (WGS) entry which is preliminary data.</text>
</comment>
<evidence type="ECO:0000256" key="1">
    <source>
        <dbReference type="SAM" id="SignalP"/>
    </source>
</evidence>
<reference evidence="2 3" key="1">
    <citation type="journal article" date="2016" name="Nat. Commun.">
        <title>Extremotolerant tardigrade genome and improved radiotolerance of human cultured cells by tardigrade-unique protein.</title>
        <authorList>
            <person name="Hashimoto T."/>
            <person name="Horikawa D.D."/>
            <person name="Saito Y."/>
            <person name="Kuwahara H."/>
            <person name="Kozuka-Hata H."/>
            <person name="Shin-I T."/>
            <person name="Minakuchi Y."/>
            <person name="Ohishi K."/>
            <person name="Motoyama A."/>
            <person name="Aizu T."/>
            <person name="Enomoto A."/>
            <person name="Kondo K."/>
            <person name="Tanaka S."/>
            <person name="Hara Y."/>
            <person name="Koshikawa S."/>
            <person name="Sagara H."/>
            <person name="Miura T."/>
            <person name="Yokobori S."/>
            <person name="Miyagawa K."/>
            <person name="Suzuki Y."/>
            <person name="Kubo T."/>
            <person name="Oyama M."/>
            <person name="Kohara Y."/>
            <person name="Fujiyama A."/>
            <person name="Arakawa K."/>
            <person name="Katayama T."/>
            <person name="Toyoda A."/>
            <person name="Kunieda T."/>
        </authorList>
    </citation>
    <scope>NUCLEOTIDE SEQUENCE [LARGE SCALE GENOMIC DNA]</scope>
    <source>
        <strain evidence="2 3">YOKOZUNA-1</strain>
    </source>
</reference>
<evidence type="ECO:0008006" key="4">
    <source>
        <dbReference type="Google" id="ProtNLM"/>
    </source>
</evidence>
<evidence type="ECO:0000313" key="3">
    <source>
        <dbReference type="Proteomes" id="UP000186922"/>
    </source>
</evidence>
<dbReference type="AlphaFoldDB" id="A0A1D1V1Z9"/>
<sequence length="227" mass="25648">MAFCTWLFVLAVSLNYLHWVLSEVTVNEEAGVSVFNGRNDRESSATEVDLGDVAVAPSIAITLPPREAKTNKLVRKTADLLRKSNERLFMIPEDILQRLVDISDRLLIQPTPSQRNKVNAFTVRLFLTVDSSNDPDGTASSIRYRYRTQTTTTFYTASHDDEFPMTHSLPPSRLEVTAPIATTLKLTTIRNDSPVTVEITTFMPIQLSSGWTQSYEKTEFRWTKMIA</sequence>
<feature type="signal peptide" evidence="1">
    <location>
        <begin position="1"/>
        <end position="22"/>
    </location>
</feature>
<proteinExistence type="predicted"/>
<accession>A0A1D1V1Z9</accession>